<dbReference type="EC" id="3.4.21.-" evidence="6"/>
<dbReference type="Proteomes" id="UP001255416">
    <property type="component" value="Unassembled WGS sequence"/>
</dbReference>
<feature type="region of interest" description="Disordered" evidence="7">
    <location>
        <begin position="110"/>
        <end position="136"/>
    </location>
</feature>
<keyword evidence="4 6" id="KW-0378">Hydrolase</keyword>
<feature type="domain" description="Peptidase S1" evidence="8">
    <location>
        <begin position="245"/>
        <end position="452"/>
    </location>
</feature>
<comment type="caution">
    <text evidence="9">The sequence shown here is derived from an EMBL/GenBank/DDBJ whole genome shotgun (WGS) entry which is preliminary data.</text>
</comment>
<accession>A0ABU3VE97</accession>
<evidence type="ECO:0000256" key="4">
    <source>
        <dbReference type="ARBA" id="ARBA00022801"/>
    </source>
</evidence>
<dbReference type="InterPro" id="IPR043504">
    <property type="entry name" value="Peptidase_S1_PA_chymotrypsin"/>
</dbReference>
<proteinExistence type="inferred from homology"/>
<comment type="similarity">
    <text evidence="1 6">Belongs to the peptidase S1B family.</text>
</comment>
<dbReference type="SMART" id="SM00020">
    <property type="entry name" value="Tryp_SPc"/>
    <property type="match status" value="1"/>
</dbReference>
<dbReference type="InterPro" id="IPR001254">
    <property type="entry name" value="Trypsin_dom"/>
</dbReference>
<keyword evidence="3" id="KW-0732">Signal</keyword>
<keyword evidence="10" id="KW-1185">Reference proteome</keyword>
<organism evidence="9 10">
    <name type="scientific">Sedimentitalea todarodis</name>
    <dbReference type="NCBI Taxonomy" id="1631240"/>
    <lineage>
        <taxon>Bacteria</taxon>
        <taxon>Pseudomonadati</taxon>
        <taxon>Pseudomonadota</taxon>
        <taxon>Alphaproteobacteria</taxon>
        <taxon>Rhodobacterales</taxon>
        <taxon>Paracoccaceae</taxon>
        <taxon>Sedimentitalea</taxon>
    </lineage>
</organism>
<dbReference type="EMBL" id="JASMWN010000008">
    <property type="protein sequence ID" value="MDU9004494.1"/>
    <property type="molecule type" value="Genomic_DNA"/>
</dbReference>
<dbReference type="GO" id="GO:0016787">
    <property type="term" value="F:hydrolase activity"/>
    <property type="evidence" value="ECO:0007669"/>
    <property type="project" value="UniProtKB-KW"/>
</dbReference>
<name>A0ABU3VE97_9RHOB</name>
<dbReference type="PRINTS" id="PR00839">
    <property type="entry name" value="V8PROTEASE"/>
</dbReference>
<evidence type="ECO:0000259" key="8">
    <source>
        <dbReference type="SMART" id="SM00020"/>
    </source>
</evidence>
<evidence type="ECO:0000256" key="7">
    <source>
        <dbReference type="SAM" id="MobiDB-lite"/>
    </source>
</evidence>
<feature type="compositionally biased region" description="Acidic residues" evidence="7">
    <location>
        <begin position="119"/>
        <end position="129"/>
    </location>
</feature>
<evidence type="ECO:0000256" key="3">
    <source>
        <dbReference type="ARBA" id="ARBA00022729"/>
    </source>
</evidence>
<dbReference type="InterPro" id="IPR008256">
    <property type="entry name" value="Peptidase_S1B"/>
</dbReference>
<gene>
    <name evidence="9" type="ORF">QO231_11605</name>
</gene>
<protein>
    <recommendedName>
        <fullName evidence="6">Serine protease</fullName>
        <ecNumber evidence="6">3.4.21.-</ecNumber>
    </recommendedName>
</protein>
<evidence type="ECO:0000256" key="6">
    <source>
        <dbReference type="RuleBase" id="RU004296"/>
    </source>
</evidence>
<keyword evidence="2 6" id="KW-0645">Protease</keyword>
<dbReference type="PANTHER" id="PTHR15462:SF8">
    <property type="entry name" value="SERINE PROTEASE"/>
    <property type="match status" value="1"/>
</dbReference>
<dbReference type="SUPFAM" id="SSF50494">
    <property type="entry name" value="Trypsin-like serine proteases"/>
    <property type="match status" value="1"/>
</dbReference>
<dbReference type="InterPro" id="IPR018114">
    <property type="entry name" value="TRYPSIN_HIS"/>
</dbReference>
<evidence type="ECO:0000313" key="10">
    <source>
        <dbReference type="Proteomes" id="UP001255416"/>
    </source>
</evidence>
<dbReference type="Pfam" id="PF00089">
    <property type="entry name" value="Trypsin"/>
    <property type="match status" value="1"/>
</dbReference>
<feature type="region of interest" description="Disordered" evidence="7">
    <location>
        <begin position="1"/>
        <end position="83"/>
    </location>
</feature>
<dbReference type="PANTHER" id="PTHR15462">
    <property type="entry name" value="SERINE PROTEASE"/>
    <property type="match status" value="1"/>
</dbReference>
<dbReference type="Gene3D" id="2.40.10.10">
    <property type="entry name" value="Trypsin-like serine proteases"/>
    <property type="match status" value="2"/>
</dbReference>
<keyword evidence="5 6" id="KW-0720">Serine protease</keyword>
<dbReference type="InterPro" id="IPR009003">
    <property type="entry name" value="Peptidase_S1_PA"/>
</dbReference>
<evidence type="ECO:0000313" key="9">
    <source>
        <dbReference type="EMBL" id="MDU9004494.1"/>
    </source>
</evidence>
<dbReference type="RefSeq" id="WP_316776267.1">
    <property type="nucleotide sequence ID" value="NZ_JASMWN010000008.1"/>
</dbReference>
<dbReference type="InterPro" id="IPR050966">
    <property type="entry name" value="Glutamyl_endopeptidase"/>
</dbReference>
<reference evidence="10" key="1">
    <citation type="submission" date="2023-05" db="EMBL/GenBank/DDBJ databases">
        <title>Sedimentitalea sp. nov. JM2-8.</title>
        <authorList>
            <person name="Huang J."/>
        </authorList>
    </citation>
    <scope>NUCLEOTIDE SEQUENCE [LARGE SCALE GENOMIC DNA]</scope>
    <source>
        <strain evidence="10">KHS03</strain>
    </source>
</reference>
<evidence type="ECO:0000256" key="5">
    <source>
        <dbReference type="ARBA" id="ARBA00022825"/>
    </source>
</evidence>
<evidence type="ECO:0000256" key="1">
    <source>
        <dbReference type="ARBA" id="ARBA00008764"/>
    </source>
</evidence>
<evidence type="ECO:0000256" key="2">
    <source>
        <dbReference type="ARBA" id="ARBA00022670"/>
    </source>
</evidence>
<dbReference type="PROSITE" id="PS00134">
    <property type="entry name" value="TRYPSIN_HIS"/>
    <property type="match status" value="1"/>
</dbReference>
<sequence>MELNLLSESLEDDIMSPSDENSGDAGAGDAGTNTESLISEAEPGENFDTEAGAGSNEEVGDDTLSHEVLGGETLPEASDTALKELPEATEDAARDFEDIIGDAEGWETEFGAQRSDSAESGEEAGDDAEFLPNVGDASELGEPEFIGSLIGAVLPTIASATPKLLSLIKRKTSRRKRKKGIRRGNQSKSQLMRLLAQILARIENAPEFDDGGAEAYGDASPAEHAAAEELGRVLEVIIGTDDRIRITNTTRQPWPRTVALRINMGGRFFVGSGSIVSPDTILTAGHCVYMRSSKYGNRWAKDIEVIPGSDGQTRPFGSVKARSFRSVKGWVSQGKAEYDYGCIKLPSNAFAGKRLGHFGYAALPDSELLARRIVLAGYPGDKPFAQLWGMARRLSRVSSRQLFYQHDTYGGQSGSGPYVMRNGRRYIVGIHNYGARTGNIATRITPAVYRNIKAWTEQ</sequence>